<accession>A0A4P6XT40</accession>
<organism evidence="1 2">
    <name type="scientific">Metschnikowia aff. pulcherrima</name>
    <dbReference type="NCBI Taxonomy" id="2163413"/>
    <lineage>
        <taxon>Eukaryota</taxon>
        <taxon>Fungi</taxon>
        <taxon>Dikarya</taxon>
        <taxon>Ascomycota</taxon>
        <taxon>Saccharomycotina</taxon>
        <taxon>Pichiomycetes</taxon>
        <taxon>Metschnikowiaceae</taxon>
        <taxon>Metschnikowia</taxon>
    </lineage>
</organism>
<keyword evidence="2" id="KW-1185">Reference proteome</keyword>
<dbReference type="Proteomes" id="UP000292447">
    <property type="component" value="Chromosome V"/>
</dbReference>
<dbReference type="STRING" id="2163413.A0A4P6XT40"/>
<reference evidence="2" key="1">
    <citation type="submission" date="2019-03" db="EMBL/GenBank/DDBJ databases">
        <title>Snf2 controls pulcherriminic acid biosynthesis and connects pigmentation and antifungal activity of the yeast Metschnikowia pulcherrima.</title>
        <authorList>
            <person name="Gore-Lloyd D."/>
            <person name="Sumann I."/>
            <person name="Brachmann A.O."/>
            <person name="Schneeberger K."/>
            <person name="Ortiz-Merino R.A."/>
            <person name="Moreno-Beltran M."/>
            <person name="Schlaefli M."/>
            <person name="Kirner P."/>
            <person name="Santos Kron A."/>
            <person name="Wolfe K.H."/>
            <person name="Piel J."/>
            <person name="Ahrens C.H."/>
            <person name="Henk D."/>
            <person name="Freimoser F.M."/>
        </authorList>
    </citation>
    <scope>NUCLEOTIDE SEQUENCE [LARGE SCALE GENOMIC DNA]</scope>
    <source>
        <strain evidence="2">APC 1.2</strain>
    </source>
</reference>
<sequence>MLSLLVFISVAFAAAIPAAPKLVPVCTITLQIIGPIQSLYIDNTTKSESILGVVAKGNVTTIENDLGFAVDLSDVSGYDNLILYVDMDYGTTKVDLHGITPNGTDVRISYSGKLLAPGGVSAVLSGEISSPEDYILSNTPIFAVSGTVPDDLVWLQRESLIGKGRFVTQDGDTYVVYTVYVMEKESNSD</sequence>
<gene>
    <name evidence="1" type="primary">MPUL0E02120</name>
    <name evidence="1" type="ORF">METSCH_E02120</name>
</gene>
<protein>
    <submittedName>
        <fullName evidence="1">Uncharacterized protein</fullName>
    </submittedName>
</protein>
<evidence type="ECO:0000313" key="1">
    <source>
        <dbReference type="EMBL" id="QBM89975.1"/>
    </source>
</evidence>
<evidence type="ECO:0000313" key="2">
    <source>
        <dbReference type="Proteomes" id="UP000292447"/>
    </source>
</evidence>
<name>A0A4P6XT40_9ASCO</name>
<proteinExistence type="predicted"/>
<dbReference type="AlphaFoldDB" id="A0A4P6XT40"/>
<dbReference type="Gene3D" id="2.40.160.20">
    <property type="match status" value="1"/>
</dbReference>
<dbReference type="Pfam" id="PF11578">
    <property type="entry name" value="DUF3237"/>
    <property type="match status" value="1"/>
</dbReference>
<dbReference type="EMBL" id="CP034460">
    <property type="protein sequence ID" value="QBM89975.1"/>
    <property type="molecule type" value="Genomic_DNA"/>
</dbReference>